<proteinExistence type="inferred from homology"/>
<evidence type="ECO:0000313" key="5">
    <source>
        <dbReference type="EMBL" id="KKL89254.1"/>
    </source>
</evidence>
<comment type="similarity">
    <text evidence="1">Belongs to the glycosyltransferase 2 family.</text>
</comment>
<evidence type="ECO:0000259" key="4">
    <source>
        <dbReference type="Pfam" id="PF00535"/>
    </source>
</evidence>
<sequence>MNVHREPIISIIFPSFNGEKFLHKNLESIKTLNNLNEIELIIIDNNSNDSSIQIIESYKNCINIKLLKQKKNLGFAKACNIGALHAKGKFIFITNQDVILLPDFFLKLLTFYKIHKKNKEIIISPAIIFEGDGRIYYYGAKIHILGFSYTPKVYQKLPEKKEAYRTQRFSGCSFFIKKKIFLDMGGFDPLFFMYYEDTDFSLRWLRHGLEIYTTNDPYLIHLRHDLALNDLRYYFLELNKYIVFCKNINGFKKLRPFFIIIEIALSIQSIILKKFKLRIRLYREILFNIKFFKTLRSNSKKKMKLISYRSLSKTLDPVLIKIADLQSGKHFDIFLAILNSILKLI</sequence>
<feature type="domain" description="Glycosyltransferase 2-like" evidence="4">
    <location>
        <begin position="10"/>
        <end position="181"/>
    </location>
</feature>
<name>A0A0F9FRX6_9ZZZZ</name>
<evidence type="ECO:0000256" key="2">
    <source>
        <dbReference type="ARBA" id="ARBA00022676"/>
    </source>
</evidence>
<keyword evidence="2" id="KW-0328">Glycosyltransferase</keyword>
<dbReference type="CDD" id="cd04186">
    <property type="entry name" value="GT_2_like_c"/>
    <property type="match status" value="1"/>
</dbReference>
<comment type="caution">
    <text evidence="5">The sequence shown here is derived from an EMBL/GenBank/DDBJ whole genome shotgun (WGS) entry which is preliminary data.</text>
</comment>
<gene>
    <name evidence="5" type="ORF">LCGC14_1916540</name>
</gene>
<dbReference type="SUPFAM" id="SSF53448">
    <property type="entry name" value="Nucleotide-diphospho-sugar transferases"/>
    <property type="match status" value="1"/>
</dbReference>
<dbReference type="Pfam" id="PF00535">
    <property type="entry name" value="Glycos_transf_2"/>
    <property type="match status" value="1"/>
</dbReference>
<keyword evidence="3" id="KW-0808">Transferase</keyword>
<reference evidence="5" key="1">
    <citation type="journal article" date="2015" name="Nature">
        <title>Complex archaea that bridge the gap between prokaryotes and eukaryotes.</title>
        <authorList>
            <person name="Spang A."/>
            <person name="Saw J.H."/>
            <person name="Jorgensen S.L."/>
            <person name="Zaremba-Niedzwiedzka K."/>
            <person name="Martijn J."/>
            <person name="Lind A.E."/>
            <person name="van Eijk R."/>
            <person name="Schleper C."/>
            <person name="Guy L."/>
            <person name="Ettema T.J."/>
        </authorList>
    </citation>
    <scope>NUCLEOTIDE SEQUENCE</scope>
</reference>
<dbReference type="PANTHER" id="PTHR43179">
    <property type="entry name" value="RHAMNOSYLTRANSFERASE WBBL"/>
    <property type="match status" value="1"/>
</dbReference>
<protein>
    <recommendedName>
        <fullName evidence="4">Glycosyltransferase 2-like domain-containing protein</fullName>
    </recommendedName>
</protein>
<dbReference type="GO" id="GO:0016757">
    <property type="term" value="F:glycosyltransferase activity"/>
    <property type="evidence" value="ECO:0007669"/>
    <property type="project" value="UniProtKB-KW"/>
</dbReference>
<organism evidence="5">
    <name type="scientific">marine sediment metagenome</name>
    <dbReference type="NCBI Taxonomy" id="412755"/>
    <lineage>
        <taxon>unclassified sequences</taxon>
        <taxon>metagenomes</taxon>
        <taxon>ecological metagenomes</taxon>
    </lineage>
</organism>
<dbReference type="Gene3D" id="3.90.550.10">
    <property type="entry name" value="Spore Coat Polysaccharide Biosynthesis Protein SpsA, Chain A"/>
    <property type="match status" value="1"/>
</dbReference>
<dbReference type="EMBL" id="LAZR01020337">
    <property type="protein sequence ID" value="KKL89254.1"/>
    <property type="molecule type" value="Genomic_DNA"/>
</dbReference>
<dbReference type="AlphaFoldDB" id="A0A0F9FRX6"/>
<dbReference type="InterPro" id="IPR029044">
    <property type="entry name" value="Nucleotide-diphossugar_trans"/>
</dbReference>
<evidence type="ECO:0000256" key="1">
    <source>
        <dbReference type="ARBA" id="ARBA00006739"/>
    </source>
</evidence>
<dbReference type="InterPro" id="IPR001173">
    <property type="entry name" value="Glyco_trans_2-like"/>
</dbReference>
<dbReference type="PANTHER" id="PTHR43179:SF12">
    <property type="entry name" value="GALACTOFURANOSYLTRANSFERASE GLFT2"/>
    <property type="match status" value="1"/>
</dbReference>
<accession>A0A0F9FRX6</accession>
<evidence type="ECO:0000256" key="3">
    <source>
        <dbReference type="ARBA" id="ARBA00022679"/>
    </source>
</evidence>